<dbReference type="EnsemblPlants" id="LPERR12G07450.1">
    <property type="protein sequence ID" value="LPERR12G07450.1"/>
    <property type="gene ID" value="LPERR12G07450"/>
</dbReference>
<dbReference type="HOGENOM" id="CLU_1463319_0_0_1"/>
<accession>A0A0D9XYH4</accession>
<evidence type="ECO:0008006" key="4">
    <source>
        <dbReference type="Google" id="ProtNLM"/>
    </source>
</evidence>
<organism evidence="2 3">
    <name type="scientific">Leersia perrieri</name>
    <dbReference type="NCBI Taxonomy" id="77586"/>
    <lineage>
        <taxon>Eukaryota</taxon>
        <taxon>Viridiplantae</taxon>
        <taxon>Streptophyta</taxon>
        <taxon>Embryophyta</taxon>
        <taxon>Tracheophyta</taxon>
        <taxon>Spermatophyta</taxon>
        <taxon>Magnoliopsida</taxon>
        <taxon>Liliopsida</taxon>
        <taxon>Poales</taxon>
        <taxon>Poaceae</taxon>
        <taxon>BOP clade</taxon>
        <taxon>Oryzoideae</taxon>
        <taxon>Oryzeae</taxon>
        <taxon>Oryzinae</taxon>
        <taxon>Leersia</taxon>
    </lineage>
</organism>
<evidence type="ECO:0000256" key="1">
    <source>
        <dbReference type="SAM" id="MobiDB-lite"/>
    </source>
</evidence>
<dbReference type="AlphaFoldDB" id="A0A0D9XYH4"/>
<feature type="compositionally biased region" description="Polar residues" evidence="1">
    <location>
        <begin position="58"/>
        <end position="77"/>
    </location>
</feature>
<dbReference type="Proteomes" id="UP000032180">
    <property type="component" value="Chromosome 12"/>
</dbReference>
<name>A0A0D9XYH4_9ORYZ</name>
<protein>
    <recommendedName>
        <fullName evidence="4">Retrotransposon gag domain-containing protein</fullName>
    </recommendedName>
</protein>
<evidence type="ECO:0000313" key="2">
    <source>
        <dbReference type="EnsemblPlants" id="LPERR12G07450.1"/>
    </source>
</evidence>
<feature type="compositionally biased region" description="Basic residues" evidence="1">
    <location>
        <begin position="38"/>
        <end position="53"/>
    </location>
</feature>
<reference evidence="2 3" key="1">
    <citation type="submission" date="2012-08" db="EMBL/GenBank/DDBJ databases">
        <title>Oryza genome evolution.</title>
        <authorList>
            <person name="Wing R.A."/>
        </authorList>
    </citation>
    <scope>NUCLEOTIDE SEQUENCE</scope>
</reference>
<proteinExistence type="predicted"/>
<reference evidence="3" key="2">
    <citation type="submission" date="2013-12" db="EMBL/GenBank/DDBJ databases">
        <authorList>
            <person name="Yu Y."/>
            <person name="Lee S."/>
            <person name="de Baynast K."/>
            <person name="Wissotski M."/>
            <person name="Liu L."/>
            <person name="Talag J."/>
            <person name="Goicoechea J."/>
            <person name="Angelova A."/>
            <person name="Jetty R."/>
            <person name="Kudrna D."/>
            <person name="Golser W."/>
            <person name="Rivera L."/>
            <person name="Zhang J."/>
            <person name="Wing R."/>
        </authorList>
    </citation>
    <scope>NUCLEOTIDE SEQUENCE</scope>
</reference>
<evidence type="ECO:0000313" key="3">
    <source>
        <dbReference type="Proteomes" id="UP000032180"/>
    </source>
</evidence>
<keyword evidence="3" id="KW-1185">Reference proteome</keyword>
<reference evidence="2" key="3">
    <citation type="submission" date="2015-04" db="UniProtKB">
        <authorList>
            <consortium name="EnsemblPlants"/>
        </authorList>
    </citation>
    <scope>IDENTIFICATION</scope>
</reference>
<feature type="region of interest" description="Disordered" evidence="1">
    <location>
        <begin position="32"/>
        <end position="81"/>
    </location>
</feature>
<dbReference type="Gramene" id="LPERR12G07450.1">
    <property type="protein sequence ID" value="LPERR12G07450.1"/>
    <property type="gene ID" value="LPERR12G07450"/>
</dbReference>
<sequence>MGLPNTVEQTTHLLTRVTSQVNDGTIKVTACFQPMQKKQSRSARRRASRRSRSKPMGTKTSEPISTPTQQLNPTPKSVPTPIIYLESTPAQPPQQESASTWIHSPKITLTRKPRSPVFKTTSNPEVFHLYRKLRQEPIESFAGFTRRVLQALDQVKPVSDHLALSTFYHGLTNIDMVWIWHRYKP</sequence>